<feature type="signal peptide" evidence="1">
    <location>
        <begin position="1"/>
        <end position="24"/>
    </location>
</feature>
<reference evidence="2 3" key="1">
    <citation type="submission" date="2016-10" db="EMBL/GenBank/DDBJ databases">
        <title>Rodentibacter gen. nov. and new species.</title>
        <authorList>
            <person name="Christensen H."/>
        </authorList>
    </citation>
    <scope>NUCLEOTIDE SEQUENCE [LARGE SCALE GENOMIC DNA]</scope>
    <source>
        <strain evidence="2 3">Ac69</strain>
    </source>
</reference>
<organism evidence="2 3">
    <name type="scientific">Rodentibacter heidelbergensis</name>
    <dbReference type="NCBI Taxonomy" id="1908258"/>
    <lineage>
        <taxon>Bacteria</taxon>
        <taxon>Pseudomonadati</taxon>
        <taxon>Pseudomonadota</taxon>
        <taxon>Gammaproteobacteria</taxon>
        <taxon>Pasteurellales</taxon>
        <taxon>Pasteurellaceae</taxon>
        <taxon>Rodentibacter</taxon>
    </lineage>
</organism>
<dbReference type="OrthoDB" id="5690781at2"/>
<dbReference type="RefSeq" id="WP_077427491.1">
    <property type="nucleotide sequence ID" value="NZ_MLHH01000014.1"/>
</dbReference>
<keyword evidence="3" id="KW-1185">Reference proteome</keyword>
<sequence>MKRSLIIFASLVLAACSSSIPNLNHTNRPILNIAAELAPSIEAKVDSTSAWVKNKSTQPRHVNYHLFWYNEQGVTQVWAQQKESIEGRLYLPPQEKQFIELAKPTPESTNYRLYLQ</sequence>
<feature type="chain" id="PRO_5012934488" description="DUF1425 domain-containing protein" evidence="1">
    <location>
        <begin position="25"/>
        <end position="116"/>
    </location>
</feature>
<keyword evidence="1" id="KW-0732">Signal</keyword>
<gene>
    <name evidence="2" type="ORF">BKK48_07385</name>
</gene>
<evidence type="ECO:0000256" key="1">
    <source>
        <dbReference type="SAM" id="SignalP"/>
    </source>
</evidence>
<evidence type="ECO:0000313" key="2">
    <source>
        <dbReference type="EMBL" id="OOF36244.1"/>
    </source>
</evidence>
<accession>A0A1V3I8C8</accession>
<dbReference type="STRING" id="1908258.BKK48_07385"/>
<dbReference type="Proteomes" id="UP000189437">
    <property type="component" value="Unassembled WGS sequence"/>
</dbReference>
<dbReference type="InterPro" id="IPR038483">
    <property type="entry name" value="YcfL-like_sf"/>
</dbReference>
<dbReference type="Gene3D" id="2.60.40.3230">
    <property type="match status" value="1"/>
</dbReference>
<evidence type="ECO:0000313" key="3">
    <source>
        <dbReference type="Proteomes" id="UP000189437"/>
    </source>
</evidence>
<dbReference type="EMBL" id="MLHH01000014">
    <property type="protein sequence ID" value="OOF36244.1"/>
    <property type="molecule type" value="Genomic_DNA"/>
</dbReference>
<dbReference type="InterPro" id="IPR010824">
    <property type="entry name" value="DUF1425"/>
</dbReference>
<proteinExistence type="predicted"/>
<protein>
    <recommendedName>
        <fullName evidence="4">DUF1425 domain-containing protein</fullName>
    </recommendedName>
</protein>
<dbReference type="PROSITE" id="PS51257">
    <property type="entry name" value="PROKAR_LIPOPROTEIN"/>
    <property type="match status" value="1"/>
</dbReference>
<comment type="caution">
    <text evidence="2">The sequence shown here is derived from an EMBL/GenBank/DDBJ whole genome shotgun (WGS) entry which is preliminary data.</text>
</comment>
<evidence type="ECO:0008006" key="4">
    <source>
        <dbReference type="Google" id="ProtNLM"/>
    </source>
</evidence>
<dbReference type="AlphaFoldDB" id="A0A1V3I8C8"/>
<dbReference type="CDD" id="cd09030">
    <property type="entry name" value="DUF1425"/>
    <property type="match status" value="1"/>
</dbReference>
<name>A0A1V3I8C8_9PAST</name>